<evidence type="ECO:0000313" key="2">
    <source>
        <dbReference type="Proteomes" id="UP000801428"/>
    </source>
</evidence>
<dbReference type="AlphaFoldDB" id="A0A9P4TMT7"/>
<name>A0A9P4TMT7_CURKU</name>
<dbReference type="Proteomes" id="UP000801428">
    <property type="component" value="Unassembled WGS sequence"/>
</dbReference>
<evidence type="ECO:0000313" key="1">
    <source>
        <dbReference type="EMBL" id="KAF3008584.1"/>
    </source>
</evidence>
<protein>
    <submittedName>
        <fullName evidence="1">Uncharacterized protein</fullName>
    </submittedName>
</protein>
<organism evidence="1 2">
    <name type="scientific">Curvularia kusanoi</name>
    <name type="common">Cochliobolus kusanoi</name>
    <dbReference type="NCBI Taxonomy" id="90978"/>
    <lineage>
        <taxon>Eukaryota</taxon>
        <taxon>Fungi</taxon>
        <taxon>Dikarya</taxon>
        <taxon>Ascomycota</taxon>
        <taxon>Pezizomycotina</taxon>
        <taxon>Dothideomycetes</taxon>
        <taxon>Pleosporomycetidae</taxon>
        <taxon>Pleosporales</taxon>
        <taxon>Pleosporineae</taxon>
        <taxon>Pleosporaceae</taxon>
        <taxon>Curvularia</taxon>
    </lineage>
</organism>
<accession>A0A9P4TMT7</accession>
<gene>
    <name evidence="1" type="ORF">E8E13_007511</name>
</gene>
<keyword evidence="2" id="KW-1185">Reference proteome</keyword>
<comment type="caution">
    <text evidence="1">The sequence shown here is derived from an EMBL/GenBank/DDBJ whole genome shotgun (WGS) entry which is preliminary data.</text>
</comment>
<sequence length="73" mass="8296">MAAMQVEEAEVKKKIISISCRAKQALLDRRRRAAALEFGVLDPQSIHQSKVNVREDIQAMNALFRFADIPEIE</sequence>
<reference evidence="1" key="1">
    <citation type="submission" date="2019-04" db="EMBL/GenBank/DDBJ databases">
        <title>Sequencing of skin fungus with MAO and IRED activity.</title>
        <authorList>
            <person name="Marsaioli A.J."/>
            <person name="Bonatto J.M.C."/>
            <person name="Reis Junior O."/>
        </authorList>
    </citation>
    <scope>NUCLEOTIDE SEQUENCE</scope>
    <source>
        <strain evidence="1">30M1</strain>
    </source>
</reference>
<dbReference type="EMBL" id="SWKU01000003">
    <property type="protein sequence ID" value="KAF3008584.1"/>
    <property type="molecule type" value="Genomic_DNA"/>
</dbReference>
<proteinExistence type="predicted"/>